<dbReference type="GO" id="GO:0030435">
    <property type="term" value="P:sporulation resulting in formation of a cellular spore"/>
    <property type="evidence" value="ECO:0007669"/>
    <property type="project" value="UniProtKB-KW"/>
</dbReference>
<feature type="compositionally biased region" description="Basic and acidic residues" evidence="6">
    <location>
        <begin position="438"/>
        <end position="457"/>
    </location>
</feature>
<gene>
    <name evidence="8" type="ORF">PSANT_01382</name>
</gene>
<evidence type="ECO:0000256" key="1">
    <source>
        <dbReference type="ARBA" id="ARBA00004123"/>
    </source>
</evidence>
<feature type="region of interest" description="Disordered" evidence="6">
    <location>
        <begin position="1"/>
        <end position="35"/>
    </location>
</feature>
<evidence type="ECO:0000313" key="8">
    <source>
        <dbReference type="EMBL" id="SPO43697.1"/>
    </source>
</evidence>
<reference evidence="8" key="1">
    <citation type="submission" date="2018-03" db="EMBL/GenBank/DDBJ databases">
        <authorList>
            <person name="Guldener U."/>
        </authorList>
    </citation>
    <scope>NUCLEOTIDE SEQUENCE [LARGE SCALE GENOMIC DNA]</scope>
    <source>
        <strain evidence="8">ATCC34888</strain>
    </source>
</reference>
<feature type="region of interest" description="Disordered" evidence="6">
    <location>
        <begin position="419"/>
        <end position="491"/>
    </location>
</feature>
<feature type="region of interest" description="Disordered" evidence="6">
    <location>
        <begin position="267"/>
        <end position="367"/>
    </location>
</feature>
<sequence>MSRIDSRAASMTPQHSANMTKTDDSSSSLTPAGTSENSVAYQYVAVQQMTTSRDHIEYQLTVREQPKQSRMCGVGEKADRRPIDPAPIVQLRVITHDRPVRQSDVVEDSSVAPPIERKPGHGPKQPQTPGVRRGVPVTTALGDGWEDKAWYLENPYFFMYAMLCNADTDEELHLLNDGKTRYTSGSCVSCLYHLKDIDGSHQGFFVFPDLSIRVEGRYRLKLCLFETIGHSVHHCKSVYSDPFHVYTAKRFPGMEESTKLSKSFAEQGLKVRVRKHPRSRRRSSKRTKDDSEASDLEAASSRARDRSPKRARASDILPQPSLAVPQPTAPRLTRTLDSRYERPAFDRRASNASVSTDPQAAGASHPYSLRDEEEAMRVRAARSRDAGFDNALYARHVRDEGLMDPPAHIRDFADARYAEERVPRDRPPPALPSMPLRAPHEYPEYGRAEPPRDDRGRALPPAPQPAATSPHHTHPSLAGQRYAPALLNAPPSARPYREYLHAYGAPEPGPYEATRGYDAYAASRPGVRYGPPLAHERRDAQMMPASATPPPPPPGSLEPSGWHAGAPSSRSHWRSGPPSPRRAAEYHVGPGEREYASRRSPVPPGLPLARGILTPPAAFVGEGSVYHRHGHGAGELARGPAVYESEMGAARPMRYLRDDFGPERAGAGGRGMGGERPMLPPLSAPPPLAQRRDMGIDRDAGYGATERFMPPSGHGARAPPPLASNEAELAERERERERERAWERERDEAYGAREWEARRAARPYGGSRPPYQ</sequence>
<dbReference type="InterPro" id="IPR038491">
    <property type="entry name" value="Velvet_dom_sf"/>
</dbReference>
<keyword evidence="5" id="KW-0539">Nucleus</keyword>
<feature type="domain" description="Velvet" evidence="7">
    <location>
        <begin position="53"/>
        <end position="274"/>
    </location>
</feature>
<evidence type="ECO:0000313" key="9">
    <source>
        <dbReference type="Proteomes" id="UP000325008"/>
    </source>
</evidence>
<dbReference type="InterPro" id="IPR021740">
    <property type="entry name" value="Velvet"/>
</dbReference>
<feature type="compositionally biased region" description="Polar residues" evidence="6">
    <location>
        <begin position="9"/>
        <end position="35"/>
    </location>
</feature>
<accession>A0A5C3FJ74</accession>
<dbReference type="InterPro" id="IPR037525">
    <property type="entry name" value="Velvet_dom"/>
</dbReference>
<evidence type="ECO:0000256" key="2">
    <source>
        <dbReference type="ARBA" id="ARBA00022969"/>
    </source>
</evidence>
<dbReference type="Proteomes" id="UP000325008">
    <property type="component" value="Unassembled WGS sequence"/>
</dbReference>
<feature type="compositionally biased region" description="Pro residues" evidence="6">
    <location>
        <begin position="678"/>
        <end position="688"/>
    </location>
</feature>
<dbReference type="PROSITE" id="PS51821">
    <property type="entry name" value="VELVET"/>
    <property type="match status" value="1"/>
</dbReference>
<keyword evidence="4" id="KW-0804">Transcription</keyword>
<evidence type="ECO:0000256" key="4">
    <source>
        <dbReference type="ARBA" id="ARBA00023163"/>
    </source>
</evidence>
<feature type="compositionally biased region" description="Basic residues" evidence="6">
    <location>
        <begin position="271"/>
        <end position="285"/>
    </location>
</feature>
<feature type="region of interest" description="Disordered" evidence="6">
    <location>
        <begin position="528"/>
        <end position="609"/>
    </location>
</feature>
<comment type="caution">
    <text evidence="8">The sequence shown here is derived from an EMBL/GenBank/DDBJ whole genome shotgun (WGS) entry which is preliminary data.</text>
</comment>
<dbReference type="RefSeq" id="XP_014658683.1">
    <property type="nucleotide sequence ID" value="XM_014803197.1"/>
</dbReference>
<feature type="compositionally biased region" description="Basic and acidic residues" evidence="6">
    <location>
        <begin position="690"/>
        <end position="700"/>
    </location>
</feature>
<evidence type="ECO:0000256" key="3">
    <source>
        <dbReference type="ARBA" id="ARBA00023015"/>
    </source>
</evidence>
<protein>
    <submittedName>
        <fullName evidence="8">Related to velvet A protein</fullName>
    </submittedName>
</protein>
<comment type="subcellular location">
    <subcellularLocation>
        <location evidence="1">Nucleus</location>
    </subcellularLocation>
</comment>
<dbReference type="PANTHER" id="PTHR33572:SF18">
    <property type="entry name" value="SPORE DEVELOPMENT REGULATOR VOSA"/>
    <property type="match status" value="1"/>
</dbReference>
<dbReference type="EMBL" id="OOIQ01000002">
    <property type="protein sequence ID" value="SPO43697.1"/>
    <property type="molecule type" value="Genomic_DNA"/>
</dbReference>
<feature type="region of interest" description="Disordered" evidence="6">
    <location>
        <begin position="101"/>
        <end position="134"/>
    </location>
</feature>
<keyword evidence="2" id="KW-0749">Sporulation</keyword>
<dbReference type="PANTHER" id="PTHR33572">
    <property type="entry name" value="SPORE DEVELOPMENT REGULATOR VOSA"/>
    <property type="match status" value="1"/>
</dbReference>
<feature type="compositionally biased region" description="Pro residues" evidence="6">
    <location>
        <begin position="547"/>
        <end position="556"/>
    </location>
</feature>
<dbReference type="OrthoDB" id="5599552at2759"/>
<proteinExistence type="predicted"/>
<evidence type="ECO:0000256" key="5">
    <source>
        <dbReference type="ARBA" id="ARBA00023242"/>
    </source>
</evidence>
<dbReference type="GO" id="GO:0005634">
    <property type="term" value="C:nucleus"/>
    <property type="evidence" value="ECO:0007669"/>
    <property type="project" value="UniProtKB-SubCell"/>
</dbReference>
<feature type="compositionally biased region" description="Basic and acidic residues" evidence="6">
    <location>
        <begin position="582"/>
        <end position="597"/>
    </location>
</feature>
<keyword evidence="3" id="KW-0805">Transcription regulation</keyword>
<feature type="compositionally biased region" description="Basic and acidic residues" evidence="6">
    <location>
        <begin position="729"/>
        <end position="759"/>
    </location>
</feature>
<evidence type="ECO:0000259" key="7">
    <source>
        <dbReference type="PROSITE" id="PS51821"/>
    </source>
</evidence>
<dbReference type="AlphaFoldDB" id="A0A5C3FJ74"/>
<feature type="region of interest" description="Disordered" evidence="6">
    <location>
        <begin position="658"/>
        <end position="772"/>
    </location>
</feature>
<name>A0A5C3FJ74_PSEA2</name>
<feature type="compositionally biased region" description="Basic and acidic residues" evidence="6">
    <location>
        <begin position="334"/>
        <end position="349"/>
    </location>
</feature>
<dbReference type="Pfam" id="PF11754">
    <property type="entry name" value="Velvet"/>
    <property type="match status" value="2"/>
</dbReference>
<organism evidence="8 9">
    <name type="scientific">Pseudozyma antarctica</name>
    <name type="common">Yeast</name>
    <name type="synonym">Candida antarctica</name>
    <dbReference type="NCBI Taxonomy" id="84753"/>
    <lineage>
        <taxon>Eukaryota</taxon>
        <taxon>Fungi</taxon>
        <taxon>Dikarya</taxon>
        <taxon>Basidiomycota</taxon>
        <taxon>Ustilaginomycotina</taxon>
        <taxon>Ustilaginomycetes</taxon>
        <taxon>Ustilaginales</taxon>
        <taxon>Ustilaginaceae</taxon>
        <taxon>Moesziomyces</taxon>
    </lineage>
</organism>
<keyword evidence="9" id="KW-1185">Reference proteome</keyword>
<dbReference type="Gene3D" id="2.60.40.3960">
    <property type="entry name" value="Velvet domain"/>
    <property type="match status" value="1"/>
</dbReference>
<evidence type="ECO:0000256" key="6">
    <source>
        <dbReference type="SAM" id="MobiDB-lite"/>
    </source>
</evidence>